<protein>
    <submittedName>
        <fullName evidence="1">Uncharacterized protein</fullName>
    </submittedName>
</protein>
<dbReference type="AlphaFoldDB" id="A0A0D3FSV6"/>
<dbReference type="HOGENOM" id="CLU_2779848_0_0_1"/>
<organism evidence="1">
    <name type="scientific">Oryza barthii</name>
    <dbReference type="NCBI Taxonomy" id="65489"/>
    <lineage>
        <taxon>Eukaryota</taxon>
        <taxon>Viridiplantae</taxon>
        <taxon>Streptophyta</taxon>
        <taxon>Embryophyta</taxon>
        <taxon>Tracheophyta</taxon>
        <taxon>Spermatophyta</taxon>
        <taxon>Magnoliopsida</taxon>
        <taxon>Liliopsida</taxon>
        <taxon>Poales</taxon>
        <taxon>Poaceae</taxon>
        <taxon>BOP clade</taxon>
        <taxon>Oryzoideae</taxon>
        <taxon>Oryzeae</taxon>
        <taxon>Oryzinae</taxon>
        <taxon>Oryza</taxon>
    </lineage>
</organism>
<dbReference type="Proteomes" id="UP000026960">
    <property type="component" value="Chromosome 4"/>
</dbReference>
<dbReference type="EnsemblPlants" id="OBART04G03650.1">
    <property type="protein sequence ID" value="OBART04G03650.1"/>
    <property type="gene ID" value="OBART04G03650"/>
</dbReference>
<dbReference type="PaxDb" id="65489-OBART04G03650.1"/>
<accession>A0A0D3FSV6</accession>
<reference evidence="1" key="2">
    <citation type="submission" date="2015-03" db="UniProtKB">
        <authorList>
            <consortium name="EnsemblPlants"/>
        </authorList>
    </citation>
    <scope>IDENTIFICATION</scope>
</reference>
<proteinExistence type="predicted"/>
<reference evidence="1" key="1">
    <citation type="journal article" date="2009" name="Rice">
        <title>De Novo Next Generation Sequencing of Plant Genomes.</title>
        <authorList>
            <person name="Rounsley S."/>
            <person name="Marri P.R."/>
            <person name="Yu Y."/>
            <person name="He R."/>
            <person name="Sisneros N."/>
            <person name="Goicoechea J.L."/>
            <person name="Lee S.J."/>
            <person name="Angelova A."/>
            <person name="Kudrna D."/>
            <person name="Luo M."/>
            <person name="Affourtit J."/>
            <person name="Desany B."/>
            <person name="Knight J."/>
            <person name="Niazi F."/>
            <person name="Egholm M."/>
            <person name="Wing R.A."/>
        </authorList>
    </citation>
    <scope>NUCLEOTIDE SEQUENCE [LARGE SCALE GENOMIC DNA]</scope>
    <source>
        <strain evidence="1">cv. IRGC 105608</strain>
    </source>
</reference>
<name>A0A0D3FSV6_9ORYZ</name>
<dbReference type="Gramene" id="OBART04G03650.1">
    <property type="protein sequence ID" value="OBART04G03650.1"/>
    <property type="gene ID" value="OBART04G03650"/>
</dbReference>
<sequence length="69" mass="8123">MATAPSPVPAARLRLRCHSRTWRRRKRKHERLTTSHAAPAWLQRHRRVLLPSVLLEDMPSRTQGHRMPV</sequence>
<evidence type="ECO:0000313" key="1">
    <source>
        <dbReference type="EnsemblPlants" id="OBART04G03650.1"/>
    </source>
</evidence>
<keyword evidence="2" id="KW-1185">Reference proteome</keyword>
<evidence type="ECO:0000313" key="2">
    <source>
        <dbReference type="Proteomes" id="UP000026960"/>
    </source>
</evidence>